<dbReference type="InterPro" id="IPR036515">
    <property type="entry name" value="Transposase_17_sf"/>
</dbReference>
<dbReference type="AlphaFoldDB" id="W8KL77"/>
<reference evidence="3" key="2">
    <citation type="submission" date="2014-02" db="EMBL/GenBank/DDBJ databases">
        <title>Draft Genome Sequence of extremely halophilic bacteria Halorhodospira halochloris.</title>
        <authorList>
            <person name="Singh K.S."/>
        </authorList>
    </citation>
    <scope>NUCLEOTIDE SEQUENCE [LARGE SCALE GENOMIC DNA]</scope>
    <source>
        <strain evidence="3">A</strain>
    </source>
</reference>
<feature type="region of interest" description="Disordered" evidence="1">
    <location>
        <begin position="219"/>
        <end position="253"/>
    </location>
</feature>
<evidence type="ECO:0008006" key="4">
    <source>
        <dbReference type="Google" id="ProtNLM"/>
    </source>
</evidence>
<dbReference type="Gene3D" id="3.30.70.1290">
    <property type="entry name" value="Transposase IS200-like"/>
    <property type="match status" value="1"/>
</dbReference>
<reference evidence="2 3" key="1">
    <citation type="journal article" date="2014" name="J Genomics">
        <title>Draft Genome Sequence of the Extremely Halophilic Phototrophic Purple Sulfur Bacterium Halorhodospira halochloris.</title>
        <authorList>
            <person name="Singh K.S."/>
            <person name="Kirksey J."/>
            <person name="Hoff W.D."/>
            <person name="Deole R."/>
        </authorList>
    </citation>
    <scope>NUCLEOTIDE SEQUENCE [LARGE SCALE GENOMIC DNA]</scope>
    <source>
        <strain evidence="2 3">A</strain>
    </source>
</reference>
<dbReference type="GO" id="GO:0006313">
    <property type="term" value="P:DNA transposition"/>
    <property type="evidence" value="ECO:0007669"/>
    <property type="project" value="InterPro"/>
</dbReference>
<dbReference type="EMBL" id="CP007268">
    <property type="protein sequence ID" value="AHK79923.1"/>
    <property type="molecule type" value="Genomic_DNA"/>
</dbReference>
<dbReference type="PANTHER" id="PTHR34322:SF2">
    <property type="entry name" value="TRANSPOSASE IS200-LIKE DOMAIN-CONTAINING PROTEIN"/>
    <property type="match status" value="1"/>
</dbReference>
<protein>
    <recommendedName>
        <fullName evidence="4">Transposase IS200-like domain-containing protein</fullName>
    </recommendedName>
</protein>
<dbReference type="KEGG" id="hhc:M911_13050"/>
<sequence length="253" mass="27752">MPRPRCQQISVTETPYYHVVSRCVRRTFLSGQDHATGKSFEHRRQWIEDRIRLLASLFAVEVAAYAVMSNHYHLVVKLEPTQAERWSDDEVLRRWSCLFKGPLLVQRYLAGASQESYELSQVAEFAQCYRRRLADLSWFMKCLNEPIARQANRDGGHPGGLGAHQHPETDHAPVQPGAGRARADGAGSPSASCGSGPRPRRQWAHGLARALLVQRIAGRPAPTGGGRAGRPAAAHPAASGHHLGSVAGAEYAV</sequence>
<feature type="region of interest" description="Disordered" evidence="1">
    <location>
        <begin position="150"/>
        <end position="201"/>
    </location>
</feature>
<evidence type="ECO:0000313" key="2">
    <source>
        <dbReference type="EMBL" id="AHK79923.1"/>
    </source>
</evidence>
<evidence type="ECO:0000313" key="3">
    <source>
        <dbReference type="Proteomes" id="UP000019442"/>
    </source>
</evidence>
<evidence type="ECO:0000256" key="1">
    <source>
        <dbReference type="SAM" id="MobiDB-lite"/>
    </source>
</evidence>
<accession>W8KL77</accession>
<proteinExistence type="predicted"/>
<keyword evidence="3" id="KW-1185">Reference proteome</keyword>
<dbReference type="RefSeq" id="WP_239680161.1">
    <property type="nucleotide sequence ID" value="NZ_JBLZQM010000049.1"/>
</dbReference>
<dbReference type="SUPFAM" id="SSF143422">
    <property type="entry name" value="Transposase IS200-like"/>
    <property type="match status" value="1"/>
</dbReference>
<dbReference type="GO" id="GO:0004803">
    <property type="term" value="F:transposase activity"/>
    <property type="evidence" value="ECO:0007669"/>
    <property type="project" value="InterPro"/>
</dbReference>
<dbReference type="Proteomes" id="UP000019442">
    <property type="component" value="Chromosome"/>
</dbReference>
<gene>
    <name evidence="2" type="ORF">M911_13050</name>
</gene>
<feature type="compositionally biased region" description="Low complexity" evidence="1">
    <location>
        <begin position="229"/>
        <end position="242"/>
    </location>
</feature>
<organism evidence="2 3">
    <name type="scientific">Ectothiorhodospira haloalkaliphila</name>
    <dbReference type="NCBI Taxonomy" id="421628"/>
    <lineage>
        <taxon>Bacteria</taxon>
        <taxon>Pseudomonadati</taxon>
        <taxon>Pseudomonadota</taxon>
        <taxon>Gammaproteobacteria</taxon>
        <taxon>Chromatiales</taxon>
        <taxon>Ectothiorhodospiraceae</taxon>
        <taxon>Ectothiorhodospira</taxon>
    </lineage>
</organism>
<dbReference type="PANTHER" id="PTHR34322">
    <property type="entry name" value="TRANSPOSASE, Y1_TNP DOMAIN-CONTAINING"/>
    <property type="match status" value="1"/>
</dbReference>
<feature type="compositionally biased region" description="Low complexity" evidence="1">
    <location>
        <begin position="176"/>
        <end position="197"/>
    </location>
</feature>
<dbReference type="GO" id="GO:0003677">
    <property type="term" value="F:DNA binding"/>
    <property type="evidence" value="ECO:0007669"/>
    <property type="project" value="InterPro"/>
</dbReference>
<dbReference type="HOGENOM" id="CLU_1097393_0_0_6"/>
<name>W8KL77_9GAMM</name>
<dbReference type="PATRIC" id="fig|1354791.3.peg.3098"/>